<proteinExistence type="inferred from homology"/>
<comment type="similarity">
    <text evidence="2">Belongs to the SPF27 family.</text>
</comment>
<dbReference type="PANTHER" id="PTHR13296">
    <property type="entry name" value="BCAS2 PROTEIN"/>
    <property type="match status" value="1"/>
</dbReference>
<evidence type="ECO:0000256" key="6">
    <source>
        <dbReference type="ARBA" id="ARBA00023242"/>
    </source>
</evidence>
<keyword evidence="5" id="KW-0508">mRNA splicing</keyword>
<gene>
    <name evidence="8" type="ORF">B0J12DRAFT_738727</name>
</gene>
<reference evidence="8 9" key="1">
    <citation type="journal article" date="2021" name="Nat. Commun.">
        <title>Genetic determinants of endophytism in the Arabidopsis root mycobiome.</title>
        <authorList>
            <person name="Mesny F."/>
            <person name="Miyauchi S."/>
            <person name="Thiergart T."/>
            <person name="Pickel B."/>
            <person name="Atanasova L."/>
            <person name="Karlsson M."/>
            <person name="Huettel B."/>
            <person name="Barry K.W."/>
            <person name="Haridas S."/>
            <person name="Chen C."/>
            <person name="Bauer D."/>
            <person name="Andreopoulos W."/>
            <person name="Pangilinan J."/>
            <person name="LaButti K."/>
            <person name="Riley R."/>
            <person name="Lipzen A."/>
            <person name="Clum A."/>
            <person name="Drula E."/>
            <person name="Henrissat B."/>
            <person name="Kohler A."/>
            <person name="Grigoriev I.V."/>
            <person name="Martin F.M."/>
            <person name="Hacquard S."/>
        </authorList>
    </citation>
    <scope>NUCLEOTIDE SEQUENCE [LARGE SCALE GENOMIC DNA]</scope>
    <source>
        <strain evidence="8 9">MPI-SDFR-AT-0080</strain>
    </source>
</reference>
<evidence type="ECO:0000256" key="7">
    <source>
        <dbReference type="SAM" id="Coils"/>
    </source>
</evidence>
<organism evidence="8 9">
    <name type="scientific">Macrophomina phaseolina</name>
    <dbReference type="NCBI Taxonomy" id="35725"/>
    <lineage>
        <taxon>Eukaryota</taxon>
        <taxon>Fungi</taxon>
        <taxon>Dikarya</taxon>
        <taxon>Ascomycota</taxon>
        <taxon>Pezizomycotina</taxon>
        <taxon>Dothideomycetes</taxon>
        <taxon>Dothideomycetes incertae sedis</taxon>
        <taxon>Botryosphaeriales</taxon>
        <taxon>Botryosphaeriaceae</taxon>
        <taxon>Macrophomina</taxon>
    </lineage>
</organism>
<keyword evidence="3" id="KW-0507">mRNA processing</keyword>
<name>A0ABQ8GHX2_9PEZI</name>
<evidence type="ECO:0000256" key="1">
    <source>
        <dbReference type="ARBA" id="ARBA00004123"/>
    </source>
</evidence>
<evidence type="ECO:0000256" key="5">
    <source>
        <dbReference type="ARBA" id="ARBA00023187"/>
    </source>
</evidence>
<comment type="subcellular location">
    <subcellularLocation>
        <location evidence="1">Nucleus</location>
    </subcellularLocation>
</comment>
<keyword evidence="6" id="KW-0539">Nucleus</keyword>
<feature type="coiled-coil region" evidence="7">
    <location>
        <begin position="130"/>
        <end position="171"/>
    </location>
</feature>
<comment type="caution">
    <text evidence="8">The sequence shown here is derived from an EMBL/GenBank/DDBJ whole genome shotgun (WGS) entry which is preliminary data.</text>
</comment>
<evidence type="ECO:0000256" key="2">
    <source>
        <dbReference type="ARBA" id="ARBA00010788"/>
    </source>
</evidence>
<keyword evidence="7" id="KW-0175">Coiled coil</keyword>
<keyword evidence="9" id="KW-1185">Reference proteome</keyword>
<dbReference type="InterPro" id="IPR008409">
    <property type="entry name" value="SPF27"/>
</dbReference>
<dbReference type="PANTHER" id="PTHR13296:SF0">
    <property type="entry name" value="PRE-MRNA-SPLICING FACTOR SPF27"/>
    <property type="match status" value="1"/>
</dbReference>
<dbReference type="EMBL" id="JAGTJR010000008">
    <property type="protein sequence ID" value="KAH7056056.1"/>
    <property type="molecule type" value="Genomic_DNA"/>
</dbReference>
<sequence>MPLIHESHDSLPYVDVPLTDTDRLAAAALINAELDPSSTAATAPLHPLIPASYEPSFPPLIAREHERLAAGAPKDAGAGIDLSRYEALDAPAADPSDLDAWRATLRAAYISSSFLTARVTNLSLLERYGKNAWLVSNAQLEAELRDVEADLAAAKEGVERVEQARRSAQQAAAPEMVLLEEGWRTGVKRVVETEAAAEGLRRKILERKRAMAQQQQQQQ</sequence>
<dbReference type="Proteomes" id="UP000774617">
    <property type="component" value="Unassembled WGS sequence"/>
</dbReference>
<protein>
    <submittedName>
        <fullName evidence="8">Pre-mRNA-splicing factor SPF27</fullName>
    </submittedName>
</protein>
<evidence type="ECO:0000256" key="3">
    <source>
        <dbReference type="ARBA" id="ARBA00022664"/>
    </source>
</evidence>
<evidence type="ECO:0000313" key="8">
    <source>
        <dbReference type="EMBL" id="KAH7056056.1"/>
    </source>
</evidence>
<keyword evidence="4" id="KW-0747">Spliceosome</keyword>
<evidence type="ECO:0000313" key="9">
    <source>
        <dbReference type="Proteomes" id="UP000774617"/>
    </source>
</evidence>
<accession>A0ABQ8GHX2</accession>
<evidence type="ECO:0000256" key="4">
    <source>
        <dbReference type="ARBA" id="ARBA00022728"/>
    </source>
</evidence>
<dbReference type="Pfam" id="PF05700">
    <property type="entry name" value="BCAS2"/>
    <property type="match status" value="1"/>
</dbReference>